<protein>
    <submittedName>
        <fullName evidence="1">Uncharacterized protein</fullName>
    </submittedName>
</protein>
<dbReference type="AlphaFoldDB" id="A0A383RB90"/>
<sequence length="68" mass="8121">MCELLLKCLIDYLSEEELECILNTIVEQSKKRILDQILETQSIDKLIDLKNDYHKIGFLTYAIWEMKK</sequence>
<proteinExistence type="predicted"/>
<dbReference type="EMBL" id="LS992241">
    <property type="protein sequence ID" value="SYX84427.1"/>
    <property type="molecule type" value="Genomic_DNA"/>
</dbReference>
<accession>A0A383RB90</accession>
<name>A0A383RB90_PAEAL</name>
<evidence type="ECO:0000313" key="1">
    <source>
        <dbReference type="EMBL" id="SYX84427.1"/>
    </source>
</evidence>
<dbReference type="Proteomes" id="UP000304148">
    <property type="component" value="Chromosome"/>
</dbReference>
<organism evidence="1 2">
    <name type="scientific">Paenibacillus alvei</name>
    <name type="common">Bacillus alvei</name>
    <dbReference type="NCBI Taxonomy" id="44250"/>
    <lineage>
        <taxon>Bacteria</taxon>
        <taxon>Bacillati</taxon>
        <taxon>Bacillota</taxon>
        <taxon>Bacilli</taxon>
        <taxon>Bacillales</taxon>
        <taxon>Paenibacillaceae</taxon>
        <taxon>Paenibacillus</taxon>
    </lineage>
</organism>
<reference evidence="2" key="1">
    <citation type="submission" date="2018-08" db="EMBL/GenBank/DDBJ databases">
        <authorList>
            <person name="Chevrot R."/>
        </authorList>
    </citation>
    <scope>NUCLEOTIDE SEQUENCE [LARGE SCALE GENOMIC DNA]</scope>
</reference>
<gene>
    <name evidence="1" type="ORF">PBLR_12849</name>
</gene>
<evidence type="ECO:0000313" key="2">
    <source>
        <dbReference type="Proteomes" id="UP000304148"/>
    </source>
</evidence>